<sequence>MEFLKHFQFGTNELLWLGYLIFNYTAVLLAYRFWGKVGVLIFVPLSVVLANIQVLKMMTLFGIDTTMGNIAFGGVFLVSDILSEVEGKKYAKKLVTIGFITMVFTTIVMNWALAIKPAPADEFQQHLKPIFGLAINELSVIRVTLASMTAFIISQLFDVWAYQVIRNWRPSYKDIWIRNNLSTVVGQVIDNSLFTILAFAGVYNIQTLFVIAFSTYFLELFISVMDTPFVYLAALWKKQGKIKELDQRI</sequence>
<dbReference type="RefSeq" id="WP_018450822.1">
    <property type="nucleotide sequence ID" value="NZ_AP019827.1"/>
</dbReference>
<feature type="transmembrane region" description="Helical" evidence="1">
    <location>
        <begin position="209"/>
        <end position="234"/>
    </location>
</feature>
<feature type="transmembrane region" description="Helical" evidence="1">
    <location>
        <begin position="181"/>
        <end position="203"/>
    </location>
</feature>
<evidence type="ECO:0000256" key="1">
    <source>
        <dbReference type="HAMAP-Rule" id="MF_02088"/>
    </source>
</evidence>
<protein>
    <recommendedName>
        <fullName evidence="1">Probable queuosine precursor transporter</fullName>
        <shortName evidence="1">Q precursor transporter</shortName>
    </recommendedName>
</protein>
<comment type="subcellular location">
    <subcellularLocation>
        <location evidence="1">Cell membrane</location>
        <topology evidence="1">Multi-pass membrane protein</topology>
    </subcellularLocation>
</comment>
<dbReference type="GO" id="GO:0005886">
    <property type="term" value="C:plasma membrane"/>
    <property type="evidence" value="ECO:0007669"/>
    <property type="project" value="UniProtKB-SubCell"/>
</dbReference>
<feature type="transmembrane region" description="Helical" evidence="1">
    <location>
        <begin position="38"/>
        <end position="55"/>
    </location>
</feature>
<keyword evidence="1" id="KW-0813">Transport</keyword>
<dbReference type="InterPro" id="IPR003744">
    <property type="entry name" value="YhhQ"/>
</dbReference>
<feature type="transmembrane region" description="Helical" evidence="1">
    <location>
        <begin position="61"/>
        <end position="82"/>
    </location>
</feature>
<dbReference type="Proteomes" id="UP000322617">
    <property type="component" value="Chromosome"/>
</dbReference>
<gene>
    <name evidence="2" type="ORF">JCM16776_0425</name>
</gene>
<keyword evidence="3" id="KW-1185">Reference proteome</keyword>
<feature type="transmembrane region" description="Helical" evidence="1">
    <location>
        <begin position="94"/>
        <end position="113"/>
    </location>
</feature>
<dbReference type="STRING" id="1122172.GCA_000373045_01194"/>
<comment type="similarity">
    <text evidence="1">Belongs to the vitamin uptake transporter (VUT/ECF) (TC 2.A.88) family. Q precursor transporter subfamily.</text>
</comment>
<keyword evidence="1" id="KW-0812">Transmembrane</keyword>
<keyword evidence="1" id="KW-1003">Cell membrane</keyword>
<dbReference type="GO" id="GO:0022857">
    <property type="term" value="F:transmembrane transporter activity"/>
    <property type="evidence" value="ECO:0007669"/>
    <property type="project" value="UniProtKB-UniRule"/>
</dbReference>
<dbReference type="PANTHER" id="PTHR34300">
    <property type="entry name" value="QUEUOSINE PRECURSOR TRANSPORTER-RELATED"/>
    <property type="match status" value="1"/>
</dbReference>
<keyword evidence="1" id="KW-0472">Membrane</keyword>
<comment type="function">
    <text evidence="1">Involved in the import of queuosine (Q) precursors, required for Q precursor salvage.</text>
</comment>
<dbReference type="EMBL" id="AP019827">
    <property type="protein sequence ID" value="BBM40211.1"/>
    <property type="molecule type" value="Genomic_DNA"/>
</dbReference>
<reference evidence="2 3" key="1">
    <citation type="submission" date="2019-07" db="EMBL/GenBank/DDBJ databases">
        <title>Complete Genome Sequence of Leptotrichia shahii Strain JCM 16776.</title>
        <authorList>
            <person name="Watanabe S."/>
            <person name="Cui L."/>
        </authorList>
    </citation>
    <scope>NUCLEOTIDE SEQUENCE [LARGE SCALE GENOMIC DNA]</scope>
    <source>
        <strain evidence="2 3">JCM16776</strain>
    </source>
</reference>
<feature type="transmembrane region" description="Helical" evidence="1">
    <location>
        <begin position="14"/>
        <end position="31"/>
    </location>
</feature>
<dbReference type="HAMAP" id="MF_02088">
    <property type="entry name" value="Q_prec_transport"/>
    <property type="match status" value="1"/>
</dbReference>
<name>A0A510JP37_9FUSO</name>
<feature type="transmembrane region" description="Helical" evidence="1">
    <location>
        <begin position="140"/>
        <end position="160"/>
    </location>
</feature>
<dbReference type="PANTHER" id="PTHR34300:SF2">
    <property type="entry name" value="QUEUOSINE PRECURSOR TRANSPORTER-RELATED"/>
    <property type="match status" value="1"/>
</dbReference>
<dbReference type="OrthoDB" id="9805479at2"/>
<evidence type="ECO:0000313" key="3">
    <source>
        <dbReference type="Proteomes" id="UP000322617"/>
    </source>
</evidence>
<dbReference type="Pfam" id="PF02592">
    <property type="entry name" value="Vut_1"/>
    <property type="match status" value="1"/>
</dbReference>
<dbReference type="KEGG" id="lsz:JCM16776_0425"/>
<accession>A0A510JP37</accession>
<keyword evidence="1" id="KW-1133">Transmembrane helix</keyword>
<organism evidence="2 3">
    <name type="scientific">Leptotrichia shahii</name>
    <dbReference type="NCBI Taxonomy" id="157691"/>
    <lineage>
        <taxon>Bacteria</taxon>
        <taxon>Fusobacteriati</taxon>
        <taxon>Fusobacteriota</taxon>
        <taxon>Fusobacteriia</taxon>
        <taxon>Fusobacteriales</taxon>
        <taxon>Leptotrichiaceae</taxon>
        <taxon>Leptotrichia</taxon>
    </lineage>
</organism>
<evidence type="ECO:0000313" key="2">
    <source>
        <dbReference type="EMBL" id="BBM40211.1"/>
    </source>
</evidence>
<proteinExistence type="inferred from homology"/>
<dbReference type="AlphaFoldDB" id="A0A510JP37"/>
<dbReference type="NCBIfam" id="TIGR00697">
    <property type="entry name" value="queuosine precursor transporter"/>
    <property type="match status" value="1"/>
</dbReference>